<keyword evidence="4" id="KW-0804">Transcription</keyword>
<dbReference type="InterPro" id="IPR021629">
    <property type="entry name" value="Mediator_Med23"/>
</dbReference>
<evidence type="ECO:0008006" key="8">
    <source>
        <dbReference type="Google" id="ProtNLM"/>
    </source>
</evidence>
<dbReference type="GO" id="GO:0010628">
    <property type="term" value="P:positive regulation of gene expression"/>
    <property type="evidence" value="ECO:0007669"/>
    <property type="project" value="TreeGrafter"/>
</dbReference>
<accession>A0A9W8HQF5</accession>
<dbReference type="Proteomes" id="UP001140217">
    <property type="component" value="Unassembled WGS sequence"/>
</dbReference>
<dbReference type="GO" id="GO:0005667">
    <property type="term" value="C:transcription regulator complex"/>
    <property type="evidence" value="ECO:0007669"/>
    <property type="project" value="TreeGrafter"/>
</dbReference>
<evidence type="ECO:0000256" key="1">
    <source>
        <dbReference type="ARBA" id="ARBA00004123"/>
    </source>
</evidence>
<dbReference type="EMBL" id="JANBUL010000004">
    <property type="protein sequence ID" value="KAJ2786061.1"/>
    <property type="molecule type" value="Genomic_DNA"/>
</dbReference>
<comment type="caution">
    <text evidence="6">The sequence shown here is derived from an EMBL/GenBank/DDBJ whole genome shotgun (WGS) entry which is preliminary data.</text>
</comment>
<name>A0A9W8HQF5_9FUNG</name>
<organism evidence="6 7">
    <name type="scientific">Coemansia javaensis</name>
    <dbReference type="NCBI Taxonomy" id="2761396"/>
    <lineage>
        <taxon>Eukaryota</taxon>
        <taxon>Fungi</taxon>
        <taxon>Fungi incertae sedis</taxon>
        <taxon>Zoopagomycota</taxon>
        <taxon>Kickxellomycotina</taxon>
        <taxon>Kickxellomycetes</taxon>
        <taxon>Kickxellales</taxon>
        <taxon>Kickxellaceae</taxon>
        <taxon>Coemansia</taxon>
    </lineage>
</organism>
<keyword evidence="7" id="KW-1185">Reference proteome</keyword>
<keyword evidence="3" id="KW-0805">Transcription regulation</keyword>
<evidence type="ECO:0000256" key="4">
    <source>
        <dbReference type="ARBA" id="ARBA00023163"/>
    </source>
</evidence>
<proteinExistence type="inferred from homology"/>
<dbReference type="PANTHER" id="PTHR12691:SF10">
    <property type="entry name" value="MEDIATOR OF RNA POLYMERASE II TRANSCRIPTION SUBUNIT 23"/>
    <property type="match status" value="1"/>
</dbReference>
<gene>
    <name evidence="6" type="ORF">H4R18_000093</name>
</gene>
<protein>
    <recommendedName>
        <fullName evidence="8">Mediator of RNA polymerase II transcription subunit 23</fullName>
    </recommendedName>
</protein>
<evidence type="ECO:0000256" key="2">
    <source>
        <dbReference type="ARBA" id="ARBA00010222"/>
    </source>
</evidence>
<feature type="non-terminal residue" evidence="6">
    <location>
        <position position="1"/>
    </location>
</feature>
<evidence type="ECO:0000256" key="3">
    <source>
        <dbReference type="ARBA" id="ARBA00023015"/>
    </source>
</evidence>
<comment type="subcellular location">
    <subcellularLocation>
        <location evidence="1">Nucleus</location>
    </subcellularLocation>
</comment>
<comment type="similarity">
    <text evidence="2">Belongs to the Mediator complex subunit 23 family.</text>
</comment>
<evidence type="ECO:0000313" key="6">
    <source>
        <dbReference type="EMBL" id="KAJ2786061.1"/>
    </source>
</evidence>
<dbReference type="GO" id="GO:0016592">
    <property type="term" value="C:mediator complex"/>
    <property type="evidence" value="ECO:0007669"/>
    <property type="project" value="TreeGrafter"/>
</dbReference>
<keyword evidence="5" id="KW-0539">Nucleus</keyword>
<reference evidence="6" key="1">
    <citation type="submission" date="2022-07" db="EMBL/GenBank/DDBJ databases">
        <title>Phylogenomic reconstructions and comparative analyses of Kickxellomycotina fungi.</title>
        <authorList>
            <person name="Reynolds N.K."/>
            <person name="Stajich J.E."/>
            <person name="Barry K."/>
            <person name="Grigoriev I.V."/>
            <person name="Crous P."/>
            <person name="Smith M.E."/>
        </authorList>
    </citation>
    <scope>NUCLEOTIDE SEQUENCE</scope>
    <source>
        <strain evidence="6">NBRC 105414</strain>
    </source>
</reference>
<evidence type="ECO:0000313" key="7">
    <source>
        <dbReference type="Proteomes" id="UP001140217"/>
    </source>
</evidence>
<sequence>NGHNRTTTETETTETERTEVSQLLLDAMAQRVEHIVRYIQSQCDFETLLNERKLNANSDPTMIVPRDVQYWEHMNEVADQLYYFVLFDAIPYKDIHDRFYAMVFPKDSDIHPGSEARKDNSYLWLLLQLIHIEKVANGPIQEDLAGDEDMLDQMLQMYNEQQVVSKDAFYLRDLSLQATMNHQQANVRDNQGVKFRHPRMALAMPFAPVVYRLQREFGQQFRDDNFELLEGRDLCAVMKTATVSQIRQYVVPNALYTFLVPPQEEVLTLQDASTTYLRGGSIGYRLLDYINVGGKHRLLQLVYKMMLAHELGPQFQFDGKQPSVREGITCVSPHIVDTVYRLLYNAPYSNELMMKEVLEKLRRCDKAMAMGNARFSAANLRWLYTVYQLMNCRLLRFFKYYAHASHLVHHLRHSLVQVSHRQLYSSLECFALCLVNLQHDVGFLQALLNPAYHGVPLTPHPSAMGTSVEGDTWFECSMLSRNAAMVIARIEAMRGLGDVPGLSLADCLDSLAPRPHRWAPAVLRYLPRAVRAYYARGGAAEGRMPAAAEPATEAAVRQLIESVPAHREALLAAQASPQAEAELQALYGPAARRGLFLPAVWVLLAQLGDAPPPAALMPAVRRVLLAFPVSQMAAHTAQLVDFVVGCDAARGLAAPSAETRRLLDDVVFRFRLVHHEHVVYALMRGEHDLRGDALRLGLTRHTLLESPAFAARLDEWHRLDFQGRYWADHGHWEKQQAYLARFPDYFEYEAHLAQAGAPLDPPPALRLPVYYENGMVRLLPVLEYALGRMIEAEDRALLRAVLDRMGILYRLHQVPLTTLMNTLFVYFDAPTLHDPAVVRSLNLALLDISQQSFTPEFERFVRGGLDDVGDIGAAYVCRAMERIARATTRHLGRPDKPGLPEIHYREIPNPILLALTETVVELLTWWCLHCAPASAARLRAPPPATEADFCAEERARRARAADWPLARLWVELAMDPARRVGRVTCPGSAYLHGTGVLANVLPDELLALPIVQRLADVVLAEPALKAGSAPRRHFSFAACAPGAQRAPAGAAAWAAPGAVRPHHHRHRQPPAAATAAVFNSFENNRVRGTANVPNTYLTLLHSVLHYGGSGSFAALADTIQRLAASGELCSDTQLLYLCATVGPILYRLQDHGALYVQILADLVAAMAQICPRIAAPLDADSTTDALEQAMDFFCFVKDQFDPGRAAWRRIAPHIAALPPPLRYQLQCIVDQ</sequence>
<dbReference type="PANTHER" id="PTHR12691">
    <property type="entry name" value="MEDIATOR OF RNA POLYMERASE II TRANSCRIPTION SUBUNIT 23"/>
    <property type="match status" value="1"/>
</dbReference>
<dbReference type="Pfam" id="PF11573">
    <property type="entry name" value="Med23"/>
    <property type="match status" value="1"/>
</dbReference>
<dbReference type="GO" id="GO:0006357">
    <property type="term" value="P:regulation of transcription by RNA polymerase II"/>
    <property type="evidence" value="ECO:0007669"/>
    <property type="project" value="TreeGrafter"/>
</dbReference>
<evidence type="ECO:0000256" key="5">
    <source>
        <dbReference type="ARBA" id="ARBA00023242"/>
    </source>
</evidence>
<dbReference type="OrthoDB" id="9982951at2759"/>
<dbReference type="AlphaFoldDB" id="A0A9W8HQF5"/>